<gene>
    <name evidence="1" type="ORF">L917_16074</name>
</gene>
<organism evidence="1">
    <name type="scientific">Phytophthora nicotianae</name>
    <name type="common">Potato buckeye rot agent</name>
    <name type="synonym">Phytophthora parasitica</name>
    <dbReference type="NCBI Taxonomy" id="4792"/>
    <lineage>
        <taxon>Eukaryota</taxon>
        <taxon>Sar</taxon>
        <taxon>Stramenopiles</taxon>
        <taxon>Oomycota</taxon>
        <taxon>Peronosporomycetes</taxon>
        <taxon>Peronosporales</taxon>
        <taxon>Peronosporaceae</taxon>
        <taxon>Phytophthora</taxon>
    </lineage>
</organism>
<evidence type="ECO:0000313" key="1">
    <source>
        <dbReference type="EMBL" id="ETL84052.1"/>
    </source>
</evidence>
<dbReference type="EMBL" id="KI681899">
    <property type="protein sequence ID" value="ETL84052.1"/>
    <property type="molecule type" value="Genomic_DNA"/>
</dbReference>
<proteinExistence type="predicted"/>
<sequence>MKAPAMPRRQCVIPTVVSVKLTDSFVDRLNSGDHYYEHDAVEDSKEKCGVLMSEGRNLAATRVAHRYCSRRHLVFGNTIACHALRLAVHQENNHGLIQDRLSCSGFARWSY</sequence>
<name>W2KG52_PHYNI</name>
<dbReference type="VEuPathDB" id="FungiDB:PPTG_23905"/>
<accession>W2KG52</accession>
<reference evidence="1" key="1">
    <citation type="submission" date="2013-11" db="EMBL/GenBank/DDBJ databases">
        <title>The Genome Sequence of Phytophthora parasitica CHvinca01.</title>
        <authorList>
            <consortium name="The Broad Institute Genomics Platform"/>
            <person name="Russ C."/>
            <person name="Tyler B."/>
            <person name="Panabieres F."/>
            <person name="Shan W."/>
            <person name="Tripathy S."/>
            <person name="Grunwald N."/>
            <person name="Machado M."/>
            <person name="Johnson C.S."/>
            <person name="Arredondo F."/>
            <person name="Hong C."/>
            <person name="Coffey M."/>
            <person name="Young S.K."/>
            <person name="Zeng Q."/>
            <person name="Gargeya S."/>
            <person name="Fitzgerald M."/>
            <person name="Abouelleil A."/>
            <person name="Alvarado L."/>
            <person name="Chapman S.B."/>
            <person name="Gainer-Dewar J."/>
            <person name="Goldberg J."/>
            <person name="Griggs A."/>
            <person name="Gujja S."/>
            <person name="Hansen M."/>
            <person name="Howarth C."/>
            <person name="Imamovic A."/>
            <person name="Ireland A."/>
            <person name="Larimer J."/>
            <person name="McCowan C."/>
            <person name="Murphy C."/>
            <person name="Pearson M."/>
            <person name="Poon T.W."/>
            <person name="Priest M."/>
            <person name="Roberts A."/>
            <person name="Saif S."/>
            <person name="Shea T."/>
            <person name="Sykes S."/>
            <person name="Wortman J."/>
            <person name="Nusbaum C."/>
            <person name="Birren B."/>
        </authorList>
    </citation>
    <scope>NUCLEOTIDE SEQUENCE [LARGE SCALE GENOMIC DNA]</scope>
    <source>
        <strain evidence="1">CHvinca01</strain>
    </source>
</reference>
<protein>
    <submittedName>
        <fullName evidence="1">Uncharacterized protein</fullName>
    </submittedName>
</protein>
<dbReference type="Proteomes" id="UP000054423">
    <property type="component" value="Unassembled WGS sequence"/>
</dbReference>
<dbReference type="AlphaFoldDB" id="W2KG52"/>